<evidence type="ECO:0000313" key="2">
    <source>
        <dbReference type="EMBL" id="PIK40793.1"/>
    </source>
</evidence>
<keyword evidence="3" id="KW-1185">Reference proteome</keyword>
<dbReference type="SUPFAM" id="SSF52799">
    <property type="entry name" value="(Phosphotyrosine protein) phosphatases II"/>
    <property type="match status" value="1"/>
</dbReference>
<dbReference type="InterPro" id="IPR029021">
    <property type="entry name" value="Prot-tyrosine_phosphatase-like"/>
</dbReference>
<proteinExistence type="predicted"/>
<dbReference type="Proteomes" id="UP000230750">
    <property type="component" value="Unassembled WGS sequence"/>
</dbReference>
<dbReference type="STRING" id="307972.A0A2G8JYI0"/>
<sequence length="138" mass="15798">MFPQEGPNKASVKDFWRMVWQENCGIIVMLTNVSEGGKRKCEKYWPDDHLKYGHLKVDCTSSVVYTSYTISTFSLSQVDDVDQKIKTVTHYHFTAWPDMKVPEFAGPFSTSCTWSETNKRNGSPRVLSWSTAGKYKAL</sequence>
<dbReference type="AlphaFoldDB" id="A0A2G8JYI0"/>
<dbReference type="InterPro" id="IPR050348">
    <property type="entry name" value="Protein-Tyr_Phosphatase"/>
</dbReference>
<accession>A0A2G8JYI0</accession>
<evidence type="ECO:0000313" key="3">
    <source>
        <dbReference type="Proteomes" id="UP000230750"/>
    </source>
</evidence>
<comment type="caution">
    <text evidence="2">The sequence shown here is derived from an EMBL/GenBank/DDBJ whole genome shotgun (WGS) entry which is preliminary data.</text>
</comment>
<dbReference type="PRINTS" id="PR00700">
    <property type="entry name" value="PRTYPHPHTASE"/>
</dbReference>
<gene>
    <name evidence="2" type="ORF">BSL78_22354</name>
</gene>
<evidence type="ECO:0000259" key="1">
    <source>
        <dbReference type="PROSITE" id="PS50055"/>
    </source>
</evidence>
<dbReference type="PANTHER" id="PTHR19134:SF560">
    <property type="entry name" value="PROTEIN-TYROSINE-PHOSPHATASE"/>
    <property type="match status" value="1"/>
</dbReference>
<feature type="domain" description="Tyrosine-protein phosphatase" evidence="1">
    <location>
        <begin position="1"/>
        <end position="103"/>
    </location>
</feature>
<name>A0A2G8JYI0_STIJA</name>
<dbReference type="CDD" id="cd00047">
    <property type="entry name" value="PTPc"/>
    <property type="match status" value="1"/>
</dbReference>
<dbReference type="SMART" id="SM00194">
    <property type="entry name" value="PTPc"/>
    <property type="match status" value="1"/>
</dbReference>
<organism evidence="2 3">
    <name type="scientific">Stichopus japonicus</name>
    <name type="common">Sea cucumber</name>
    <dbReference type="NCBI Taxonomy" id="307972"/>
    <lineage>
        <taxon>Eukaryota</taxon>
        <taxon>Metazoa</taxon>
        <taxon>Echinodermata</taxon>
        <taxon>Eleutherozoa</taxon>
        <taxon>Echinozoa</taxon>
        <taxon>Holothuroidea</taxon>
        <taxon>Aspidochirotacea</taxon>
        <taxon>Aspidochirotida</taxon>
        <taxon>Stichopodidae</taxon>
        <taxon>Apostichopus</taxon>
    </lineage>
</organism>
<dbReference type="GO" id="GO:0004725">
    <property type="term" value="F:protein tyrosine phosphatase activity"/>
    <property type="evidence" value="ECO:0007669"/>
    <property type="project" value="InterPro"/>
</dbReference>
<reference evidence="2 3" key="1">
    <citation type="journal article" date="2017" name="PLoS Biol.">
        <title>The sea cucumber genome provides insights into morphological evolution and visceral regeneration.</title>
        <authorList>
            <person name="Zhang X."/>
            <person name="Sun L."/>
            <person name="Yuan J."/>
            <person name="Sun Y."/>
            <person name="Gao Y."/>
            <person name="Zhang L."/>
            <person name="Li S."/>
            <person name="Dai H."/>
            <person name="Hamel J.F."/>
            <person name="Liu C."/>
            <person name="Yu Y."/>
            <person name="Liu S."/>
            <person name="Lin W."/>
            <person name="Guo K."/>
            <person name="Jin S."/>
            <person name="Xu P."/>
            <person name="Storey K.B."/>
            <person name="Huan P."/>
            <person name="Zhang T."/>
            <person name="Zhou Y."/>
            <person name="Zhang J."/>
            <person name="Lin C."/>
            <person name="Li X."/>
            <person name="Xing L."/>
            <person name="Huo D."/>
            <person name="Sun M."/>
            <person name="Wang L."/>
            <person name="Mercier A."/>
            <person name="Li F."/>
            <person name="Yang H."/>
            <person name="Xiang J."/>
        </authorList>
    </citation>
    <scope>NUCLEOTIDE SEQUENCE [LARGE SCALE GENOMIC DNA]</scope>
    <source>
        <strain evidence="2">Shaxun</strain>
        <tissue evidence="2">Muscle</tissue>
    </source>
</reference>
<dbReference type="Pfam" id="PF00102">
    <property type="entry name" value="Y_phosphatase"/>
    <property type="match status" value="1"/>
</dbReference>
<dbReference type="Gene3D" id="3.90.190.10">
    <property type="entry name" value="Protein tyrosine phosphatase superfamily"/>
    <property type="match status" value="1"/>
</dbReference>
<dbReference type="OrthoDB" id="8609993at2759"/>
<dbReference type="InterPro" id="IPR000242">
    <property type="entry name" value="PTP_cat"/>
</dbReference>
<keyword evidence="2" id="KW-0675">Receptor</keyword>
<protein>
    <submittedName>
        <fullName evidence="2">Putative receptor-type tyrosine-protein phosphatase F isoform X1</fullName>
    </submittedName>
</protein>
<dbReference type="PROSITE" id="PS50055">
    <property type="entry name" value="TYR_PHOSPHATASE_PTP"/>
    <property type="match status" value="1"/>
</dbReference>
<dbReference type="PANTHER" id="PTHR19134">
    <property type="entry name" value="RECEPTOR-TYPE TYROSINE-PROTEIN PHOSPHATASE"/>
    <property type="match status" value="1"/>
</dbReference>
<dbReference type="EMBL" id="MRZV01001083">
    <property type="protein sequence ID" value="PIK40793.1"/>
    <property type="molecule type" value="Genomic_DNA"/>
</dbReference>